<dbReference type="InterPro" id="IPR048333">
    <property type="entry name" value="HA2_WH"/>
</dbReference>
<proteinExistence type="inferred from homology"/>
<feature type="domain" description="Helicase ATP-binding" evidence="9">
    <location>
        <begin position="194"/>
        <end position="360"/>
    </location>
</feature>
<dbReference type="EMBL" id="UYYF01004461">
    <property type="protein sequence ID" value="VDN04364.1"/>
    <property type="molecule type" value="Genomic_DNA"/>
</dbReference>
<dbReference type="GO" id="GO:0003723">
    <property type="term" value="F:RNA binding"/>
    <property type="evidence" value="ECO:0007669"/>
    <property type="project" value="UniProtKB-UniRule"/>
</dbReference>
<dbReference type="Gene3D" id="3.30.160.20">
    <property type="match status" value="1"/>
</dbReference>
<feature type="domain" description="DRBM" evidence="8">
    <location>
        <begin position="26"/>
        <end position="52"/>
    </location>
</feature>
<dbReference type="PROSITE" id="PS51192">
    <property type="entry name" value="HELICASE_ATP_BIND_1"/>
    <property type="match status" value="1"/>
</dbReference>
<keyword evidence="6" id="KW-0067">ATP-binding</keyword>
<dbReference type="EC" id="3.6.4.13" evidence="2"/>
<sequence>MHSCKKLNIHHLITTLHPLALKMKAFSAEAKGSTKKAAKAICALSLLQQLFDNHLIDSSDSKKNKSSVKNLPKIPVNVSDKISREIMEYLKLVGVNEARLPSSLSEPVSLLITQKLNHFETSDLVSESCVLWSPALPNWNPWKSVSIDETPLASMSLEEISTALLDQEKKKFVQPHIKAQRRSLPVFQFRSHLIDTIGNNQITLIKGETGCGKSTQVCQYLLENYLENGRGSEFAAFITQPRKLSATTLAERVAVERGEDLGKSVGYSVRFDSFPPRPYGSMMFVTVGVLLKRLEFGLCGISHVIVDEIHERDINTDVILIILRDMMKIYPDLRVVLMSASIDTKIFTNYFDGCGVVVIEGRRFPVQYYFLEDIIQMIQFSPSTSKSKKKQKYECDEDGQEPTEEVQNLNLISGDEYNSNTKLAMSLLSEREIPFELIEALLIDIAKEGEKGAVLIFLPSWSAIQCMLNILRAHSLFGDKLRFAILPLHSRLAKQEQHKVFDHYSADVRKIILSTNIAETSVTIDDIVYVIDSCKTREKVYTSHNNMVHYVTDWSSRTNVIQRRGRAGRLREGFCFHLCSKSRFAALEEHQKPEILKIPLHEIALSIKLIGLGSVGDFLAKAIEAPPVSSVIEAERLLQEMSALDASNELTPLGRLLAKLPVEPVFGKTLILATVLGVGDLFATLSAASSLAAPYVVHCGASSISSQHRTFAGTRFSDHVALLCIYDKWRKMKSVMAEKDFCERLSLSSAVLKMISNVRRQMIDILISSGFHNSLFMPVDICSQGYDKNIDLVLSLLVYALYPNIGHLRDERRVFTLEKTTALISKHSVNTSLDSTNTIKFPSPLFVFSEKIRTNIISCNQISNITPIQLLLFGGCKVEYHGDNIIKLDNIISLEMDVQAASRIVALRPCIEALVVKACLNPQACSSLPENSDSKLIALLEKLSSNFGWSSHPQEKLDEAQQICGSVETISRTNCMRDNFNSKKDC</sequence>
<dbReference type="CDD" id="cd18791">
    <property type="entry name" value="SF2_C_RHA"/>
    <property type="match status" value="1"/>
</dbReference>
<keyword evidence="3" id="KW-0547">Nucleotide-binding</keyword>
<evidence type="ECO:0000313" key="12">
    <source>
        <dbReference type="Proteomes" id="UP000276776"/>
    </source>
</evidence>
<dbReference type="SMART" id="SM00847">
    <property type="entry name" value="HA2"/>
    <property type="match status" value="1"/>
</dbReference>
<evidence type="ECO:0000313" key="13">
    <source>
        <dbReference type="WBParaSite" id="TCLT_0000696701-mRNA-1"/>
    </source>
</evidence>
<dbReference type="InterPro" id="IPR007502">
    <property type="entry name" value="Helicase-assoc_dom"/>
</dbReference>
<dbReference type="Pfam" id="PF00271">
    <property type="entry name" value="Helicase_C"/>
    <property type="match status" value="1"/>
</dbReference>
<gene>
    <name evidence="11" type="ORF">TCLT_LOCUS6956</name>
</gene>
<dbReference type="GO" id="GO:0016887">
    <property type="term" value="F:ATP hydrolysis activity"/>
    <property type="evidence" value="ECO:0007669"/>
    <property type="project" value="TreeGrafter"/>
</dbReference>
<keyword evidence="7" id="KW-0694">RNA-binding</keyword>
<dbReference type="InterPro" id="IPR001650">
    <property type="entry name" value="Helicase_C-like"/>
</dbReference>
<dbReference type="InterPro" id="IPR014001">
    <property type="entry name" value="Helicase_ATP-bd"/>
</dbReference>
<dbReference type="SMART" id="SM00487">
    <property type="entry name" value="DEXDc"/>
    <property type="match status" value="1"/>
</dbReference>
<evidence type="ECO:0000259" key="8">
    <source>
        <dbReference type="PROSITE" id="PS50137"/>
    </source>
</evidence>
<dbReference type="Pfam" id="PF07717">
    <property type="entry name" value="OB_NTP_bind"/>
    <property type="match status" value="1"/>
</dbReference>
<dbReference type="AlphaFoldDB" id="A0A0N5D269"/>
<keyword evidence="5" id="KW-0347">Helicase</keyword>
<dbReference type="Pfam" id="PF04408">
    <property type="entry name" value="WHD_HA2"/>
    <property type="match status" value="1"/>
</dbReference>
<dbReference type="Gene3D" id="3.40.50.300">
    <property type="entry name" value="P-loop containing nucleotide triphosphate hydrolases"/>
    <property type="match status" value="2"/>
</dbReference>
<evidence type="ECO:0000256" key="6">
    <source>
        <dbReference type="ARBA" id="ARBA00022840"/>
    </source>
</evidence>
<dbReference type="STRING" id="103827.A0A0N5D269"/>
<name>A0A0N5D269_THECL</name>
<reference evidence="13" key="1">
    <citation type="submission" date="2017-02" db="UniProtKB">
        <authorList>
            <consortium name="WormBaseParasite"/>
        </authorList>
    </citation>
    <scope>IDENTIFICATION</scope>
</reference>
<dbReference type="PROSITE" id="PS51194">
    <property type="entry name" value="HELICASE_CTER"/>
    <property type="match status" value="1"/>
</dbReference>
<evidence type="ECO:0000256" key="5">
    <source>
        <dbReference type="ARBA" id="ARBA00022806"/>
    </source>
</evidence>
<evidence type="ECO:0000259" key="10">
    <source>
        <dbReference type="PROSITE" id="PS51194"/>
    </source>
</evidence>
<dbReference type="SUPFAM" id="SSF52540">
    <property type="entry name" value="P-loop containing nucleoside triphosphate hydrolases"/>
    <property type="match status" value="1"/>
</dbReference>
<keyword evidence="4" id="KW-0378">Hydrolase</keyword>
<dbReference type="GO" id="GO:1990904">
    <property type="term" value="C:ribonucleoprotein complex"/>
    <property type="evidence" value="ECO:0007669"/>
    <property type="project" value="TreeGrafter"/>
</dbReference>
<evidence type="ECO:0000313" key="11">
    <source>
        <dbReference type="EMBL" id="VDN04364.1"/>
    </source>
</evidence>
<dbReference type="GO" id="GO:0005524">
    <property type="term" value="F:ATP binding"/>
    <property type="evidence" value="ECO:0007669"/>
    <property type="project" value="UniProtKB-KW"/>
</dbReference>
<reference evidence="11 12" key="2">
    <citation type="submission" date="2018-11" db="EMBL/GenBank/DDBJ databases">
        <authorList>
            <consortium name="Pathogen Informatics"/>
        </authorList>
    </citation>
    <scope>NUCLEOTIDE SEQUENCE [LARGE SCALE GENOMIC DNA]</scope>
</reference>
<organism evidence="13">
    <name type="scientific">Thelazia callipaeda</name>
    <name type="common">Oriental eyeworm</name>
    <name type="synonym">Parasitic nematode</name>
    <dbReference type="NCBI Taxonomy" id="103827"/>
    <lineage>
        <taxon>Eukaryota</taxon>
        <taxon>Metazoa</taxon>
        <taxon>Ecdysozoa</taxon>
        <taxon>Nematoda</taxon>
        <taxon>Chromadorea</taxon>
        <taxon>Rhabditida</taxon>
        <taxon>Spirurina</taxon>
        <taxon>Spiruromorpha</taxon>
        <taxon>Thelazioidea</taxon>
        <taxon>Thelaziidae</taxon>
        <taxon>Thelazia</taxon>
    </lineage>
</organism>
<dbReference type="InterPro" id="IPR014720">
    <property type="entry name" value="dsRBD_dom"/>
</dbReference>
<dbReference type="GO" id="GO:0003724">
    <property type="term" value="F:RNA helicase activity"/>
    <property type="evidence" value="ECO:0007669"/>
    <property type="project" value="UniProtKB-EC"/>
</dbReference>
<dbReference type="InterPro" id="IPR002464">
    <property type="entry name" value="DNA/RNA_helicase_DEAH_CS"/>
</dbReference>
<dbReference type="InterPro" id="IPR011709">
    <property type="entry name" value="DEAD-box_helicase_OB_fold"/>
</dbReference>
<evidence type="ECO:0000256" key="7">
    <source>
        <dbReference type="PROSITE-ProRule" id="PRU00266"/>
    </source>
</evidence>
<dbReference type="WBParaSite" id="TCLT_0000696701-mRNA-1">
    <property type="protein sequence ID" value="TCLT_0000696701-mRNA-1"/>
    <property type="gene ID" value="TCLT_0000696701"/>
</dbReference>
<accession>A0A0N5D269</accession>
<dbReference type="GO" id="GO:0043138">
    <property type="term" value="F:3'-5' DNA helicase activity"/>
    <property type="evidence" value="ECO:0007669"/>
    <property type="project" value="TreeGrafter"/>
</dbReference>
<keyword evidence="12" id="KW-1185">Reference proteome</keyword>
<dbReference type="OrthoDB" id="5600252at2759"/>
<dbReference type="Gene3D" id="1.20.120.1080">
    <property type="match status" value="1"/>
</dbReference>
<dbReference type="PANTHER" id="PTHR18934">
    <property type="entry name" value="ATP-DEPENDENT RNA HELICASE"/>
    <property type="match status" value="1"/>
</dbReference>
<comment type="similarity">
    <text evidence="1">Belongs to the DEAD box helicase family. DEAH subfamily.</text>
</comment>
<dbReference type="Proteomes" id="UP000276776">
    <property type="component" value="Unassembled WGS sequence"/>
</dbReference>
<dbReference type="PANTHER" id="PTHR18934:SF119">
    <property type="entry name" value="ATP-DEPENDENT RNA HELICASE A"/>
    <property type="match status" value="1"/>
</dbReference>
<dbReference type="GO" id="GO:0005730">
    <property type="term" value="C:nucleolus"/>
    <property type="evidence" value="ECO:0007669"/>
    <property type="project" value="TreeGrafter"/>
</dbReference>
<dbReference type="PROSITE" id="PS00690">
    <property type="entry name" value="DEAH_ATP_HELICASE"/>
    <property type="match status" value="1"/>
</dbReference>
<dbReference type="GO" id="GO:0050684">
    <property type="term" value="P:regulation of mRNA processing"/>
    <property type="evidence" value="ECO:0007669"/>
    <property type="project" value="TreeGrafter"/>
</dbReference>
<dbReference type="OMA" id="XVILSTN"/>
<evidence type="ECO:0000259" key="9">
    <source>
        <dbReference type="PROSITE" id="PS51192"/>
    </source>
</evidence>
<dbReference type="InterPro" id="IPR027417">
    <property type="entry name" value="P-loop_NTPase"/>
</dbReference>
<evidence type="ECO:0000256" key="3">
    <source>
        <dbReference type="ARBA" id="ARBA00022741"/>
    </source>
</evidence>
<dbReference type="PROSITE" id="PS50137">
    <property type="entry name" value="DS_RBD"/>
    <property type="match status" value="1"/>
</dbReference>
<evidence type="ECO:0000256" key="2">
    <source>
        <dbReference type="ARBA" id="ARBA00012552"/>
    </source>
</evidence>
<evidence type="ECO:0000256" key="1">
    <source>
        <dbReference type="ARBA" id="ARBA00008792"/>
    </source>
</evidence>
<feature type="domain" description="Helicase C-terminal" evidence="10">
    <location>
        <begin position="437"/>
        <end position="611"/>
    </location>
</feature>
<evidence type="ECO:0000256" key="4">
    <source>
        <dbReference type="ARBA" id="ARBA00022801"/>
    </source>
</evidence>
<protein>
    <recommendedName>
        <fullName evidence="2">RNA helicase</fullName>
        <ecNumber evidence="2">3.6.4.13</ecNumber>
    </recommendedName>
</protein>
<dbReference type="SMART" id="SM00490">
    <property type="entry name" value="HELICc"/>
    <property type="match status" value="1"/>
</dbReference>
<dbReference type="GO" id="GO:0045944">
    <property type="term" value="P:positive regulation of transcription by RNA polymerase II"/>
    <property type="evidence" value="ECO:0007669"/>
    <property type="project" value="TreeGrafter"/>
</dbReference>